<comment type="caution">
    <text evidence="3">The sequence shown here is derived from an EMBL/GenBank/DDBJ whole genome shotgun (WGS) entry which is preliminary data.</text>
</comment>
<dbReference type="RefSeq" id="WP_422864749.1">
    <property type="nucleotide sequence ID" value="NZ_JAMSKV010000011.1"/>
</dbReference>
<evidence type="ECO:0000313" key="4">
    <source>
        <dbReference type="Proteomes" id="UP001524587"/>
    </source>
</evidence>
<accession>A0ABT1WBQ7</accession>
<feature type="compositionally biased region" description="Polar residues" evidence="1">
    <location>
        <begin position="182"/>
        <end position="196"/>
    </location>
</feature>
<keyword evidence="3" id="KW-0449">Lipoprotein</keyword>
<reference evidence="3 4" key="1">
    <citation type="submission" date="2022-06" db="EMBL/GenBank/DDBJ databases">
        <title>Endosaccharibacter gen. nov., sp. nov., endophytic bacteria isolated from sugarcane.</title>
        <authorList>
            <person name="Pitiwittayakul N."/>
            <person name="Yukphan P."/>
            <person name="Charoenyingcharoen P."/>
            <person name="Tanasupawat S."/>
        </authorList>
    </citation>
    <scope>NUCLEOTIDE SEQUENCE [LARGE SCALE GENOMIC DNA]</scope>
    <source>
        <strain evidence="3 4">KSS8</strain>
    </source>
</reference>
<organism evidence="3 4">
    <name type="scientific">Endosaccharibacter trunci</name>
    <dbReference type="NCBI Taxonomy" id="2812733"/>
    <lineage>
        <taxon>Bacteria</taxon>
        <taxon>Pseudomonadati</taxon>
        <taxon>Pseudomonadota</taxon>
        <taxon>Alphaproteobacteria</taxon>
        <taxon>Acetobacterales</taxon>
        <taxon>Acetobacteraceae</taxon>
        <taxon>Endosaccharibacter</taxon>
    </lineage>
</organism>
<sequence>MRRAAILLAALLATPLAGCGFQPLYGGGANSVTAKLPDIYVANIPDRAGQELRLALQQRLAGTSDAQPNGYTLNASMSVSGEAIGIHGDNTSERTRMVGRSHWVLLTVAPVPEQVASGDATTMDGFNIINEEYFAAGVAQDTTQQRIANALADTIVQQIATWFSNHHPPATTQPVVAPSKTLAPQNVPGNSDQSPLTAVGADGLPASATGRAPMN</sequence>
<dbReference type="Pfam" id="PF04390">
    <property type="entry name" value="LptE"/>
    <property type="match status" value="1"/>
</dbReference>
<dbReference type="Proteomes" id="UP001524587">
    <property type="component" value="Unassembled WGS sequence"/>
</dbReference>
<dbReference type="InterPro" id="IPR007485">
    <property type="entry name" value="LPS_assembly_LptE"/>
</dbReference>
<feature type="region of interest" description="Disordered" evidence="1">
    <location>
        <begin position="170"/>
        <end position="215"/>
    </location>
</feature>
<name>A0ABT1WBQ7_9PROT</name>
<feature type="signal peptide" evidence="2">
    <location>
        <begin position="1"/>
        <end position="19"/>
    </location>
</feature>
<dbReference type="Gene3D" id="3.30.160.150">
    <property type="entry name" value="Lipoprotein like domain"/>
    <property type="match status" value="1"/>
</dbReference>
<keyword evidence="2" id="KW-0732">Signal</keyword>
<keyword evidence="4" id="KW-1185">Reference proteome</keyword>
<proteinExistence type="predicted"/>
<evidence type="ECO:0000256" key="2">
    <source>
        <dbReference type="SAM" id="SignalP"/>
    </source>
</evidence>
<evidence type="ECO:0000313" key="3">
    <source>
        <dbReference type="EMBL" id="MCQ8279258.1"/>
    </source>
</evidence>
<protein>
    <submittedName>
        <fullName evidence="3">LPS assembly lipoprotein LptE</fullName>
    </submittedName>
</protein>
<dbReference type="EMBL" id="JAMSKV010000011">
    <property type="protein sequence ID" value="MCQ8279258.1"/>
    <property type="molecule type" value="Genomic_DNA"/>
</dbReference>
<gene>
    <name evidence="3" type="primary">lptE</name>
    <name evidence="3" type="ORF">NFI95_12470</name>
</gene>
<feature type="chain" id="PRO_5047215010" evidence="2">
    <location>
        <begin position="20"/>
        <end position="215"/>
    </location>
</feature>
<evidence type="ECO:0000256" key="1">
    <source>
        <dbReference type="SAM" id="MobiDB-lite"/>
    </source>
</evidence>